<evidence type="ECO:0000313" key="2">
    <source>
        <dbReference type="EMBL" id="TPP11681.1"/>
    </source>
</evidence>
<evidence type="ECO:0000313" key="3">
    <source>
        <dbReference type="Proteomes" id="UP000316429"/>
    </source>
</evidence>
<protein>
    <recommendedName>
        <fullName evidence="4">DoxX family membrane protein</fullName>
    </recommendedName>
</protein>
<proteinExistence type="predicted"/>
<name>A0A504UY42_9HYPH</name>
<dbReference type="Proteomes" id="UP000316429">
    <property type="component" value="Unassembled WGS sequence"/>
</dbReference>
<organism evidence="2 3">
    <name type="scientific">Rhizobium glycinendophyticum</name>
    <dbReference type="NCBI Taxonomy" id="2589807"/>
    <lineage>
        <taxon>Bacteria</taxon>
        <taxon>Pseudomonadati</taxon>
        <taxon>Pseudomonadota</taxon>
        <taxon>Alphaproteobacteria</taxon>
        <taxon>Hyphomicrobiales</taxon>
        <taxon>Rhizobiaceae</taxon>
        <taxon>Rhizobium/Agrobacterium group</taxon>
        <taxon>Rhizobium</taxon>
    </lineage>
</organism>
<evidence type="ECO:0008006" key="4">
    <source>
        <dbReference type="Google" id="ProtNLM"/>
    </source>
</evidence>
<keyword evidence="1" id="KW-0472">Membrane</keyword>
<dbReference type="RefSeq" id="WP_140828466.1">
    <property type="nucleotide sequence ID" value="NZ_VFYP01000001.1"/>
</dbReference>
<dbReference type="AlphaFoldDB" id="A0A504UY42"/>
<dbReference type="PANTHER" id="PTHR36974:SF1">
    <property type="entry name" value="DOXX FAMILY MEMBRANE PROTEIN"/>
    <property type="match status" value="1"/>
</dbReference>
<accession>A0A504UY42</accession>
<feature type="transmembrane region" description="Helical" evidence="1">
    <location>
        <begin position="95"/>
        <end position="116"/>
    </location>
</feature>
<evidence type="ECO:0000256" key="1">
    <source>
        <dbReference type="SAM" id="Phobius"/>
    </source>
</evidence>
<comment type="caution">
    <text evidence="2">The sequence shown here is derived from an EMBL/GenBank/DDBJ whole genome shotgun (WGS) entry which is preliminary data.</text>
</comment>
<keyword evidence="3" id="KW-1185">Reference proteome</keyword>
<feature type="transmembrane region" description="Helical" evidence="1">
    <location>
        <begin position="66"/>
        <end position="83"/>
    </location>
</feature>
<keyword evidence="1" id="KW-1133">Transmembrane helix</keyword>
<reference evidence="2 3" key="1">
    <citation type="submission" date="2019-06" db="EMBL/GenBank/DDBJ databases">
        <title>Rhizobium sp. CL12 isolated from roots of soybean.</title>
        <authorList>
            <person name="Wang C."/>
        </authorList>
    </citation>
    <scope>NUCLEOTIDE SEQUENCE [LARGE SCALE GENOMIC DNA]</scope>
    <source>
        <strain evidence="2 3">CL12</strain>
    </source>
</reference>
<sequence>MKVTRLLTALIAVVMLAGGITHLAAPEFFFPIVPSIFPARLAVLGSGIVELAIGLAVLVPRLRPHAGLAFAMLCVAYLPLHLWDFVRPDPIFRPWPLAVLRLGLQLGFIAAGLRLWRGRIGSVTHS</sequence>
<dbReference type="EMBL" id="VFYP01000001">
    <property type="protein sequence ID" value="TPP11681.1"/>
    <property type="molecule type" value="Genomic_DNA"/>
</dbReference>
<dbReference type="OrthoDB" id="327939at2"/>
<gene>
    <name evidence="2" type="ORF">FJQ55_13050</name>
</gene>
<dbReference type="PANTHER" id="PTHR36974">
    <property type="entry name" value="MEMBRANE PROTEIN-RELATED"/>
    <property type="match status" value="1"/>
</dbReference>
<feature type="transmembrane region" description="Helical" evidence="1">
    <location>
        <begin position="36"/>
        <end position="59"/>
    </location>
</feature>
<keyword evidence="1" id="KW-0812">Transmembrane</keyword>